<dbReference type="GO" id="GO:0005737">
    <property type="term" value="C:cytoplasm"/>
    <property type="evidence" value="ECO:0007669"/>
    <property type="project" value="TreeGrafter"/>
</dbReference>
<organism evidence="1 2">
    <name type="scientific">Steinernema glaseri</name>
    <dbReference type="NCBI Taxonomy" id="37863"/>
    <lineage>
        <taxon>Eukaryota</taxon>
        <taxon>Metazoa</taxon>
        <taxon>Ecdysozoa</taxon>
        <taxon>Nematoda</taxon>
        <taxon>Chromadorea</taxon>
        <taxon>Rhabditida</taxon>
        <taxon>Tylenchina</taxon>
        <taxon>Panagrolaimomorpha</taxon>
        <taxon>Strongyloidoidea</taxon>
        <taxon>Steinernematidae</taxon>
        <taxon>Steinernema</taxon>
    </lineage>
</organism>
<proteinExistence type="predicted"/>
<keyword evidence="1" id="KW-1185">Reference proteome</keyword>
<dbReference type="WBParaSite" id="L893_g28253.t1">
    <property type="protein sequence ID" value="L893_g28253.t1"/>
    <property type="gene ID" value="L893_g28253"/>
</dbReference>
<dbReference type="Gene3D" id="2.120.10.80">
    <property type="entry name" value="Kelch-type beta propeller"/>
    <property type="match status" value="1"/>
</dbReference>
<sequence length="189" mass="21686">MGQFHSNRDFYCDKLKVLDLNTFEWSEPNVSGDIPSGRRSHSAWTYRNKMYIFGGFYSVDDKHYNELFEFDPVTSRWSKIRALGACPTPRRRQCTVVLGDRVFLFGGTSPCRKVGNENYSYNTGLQDLDDLHILDFAPSLFTLSAVRVIELNLHKPYARYLPASINNTLRSMTTTNKANIPPSRFDLQG</sequence>
<dbReference type="InterPro" id="IPR015915">
    <property type="entry name" value="Kelch-typ_b-propeller"/>
</dbReference>
<evidence type="ECO:0000313" key="1">
    <source>
        <dbReference type="Proteomes" id="UP000095287"/>
    </source>
</evidence>
<dbReference type="PANTHER" id="PTHR46461">
    <property type="entry name" value="KELCH DOMAIN-CONTAINING PROTEIN 3"/>
    <property type="match status" value="1"/>
</dbReference>
<protein>
    <submittedName>
        <fullName evidence="2">Kelch domain-containing protein 10</fullName>
    </submittedName>
</protein>
<dbReference type="SUPFAM" id="SSF117281">
    <property type="entry name" value="Kelch motif"/>
    <property type="match status" value="1"/>
</dbReference>
<reference evidence="2" key="1">
    <citation type="submission" date="2016-11" db="UniProtKB">
        <authorList>
            <consortium name="WormBaseParasite"/>
        </authorList>
    </citation>
    <scope>IDENTIFICATION</scope>
</reference>
<accession>A0A1I7ZNJ9</accession>
<dbReference type="PANTHER" id="PTHR46461:SF1">
    <property type="entry name" value="KELCH DOMAIN-CONTAINING PROTEIN 3"/>
    <property type="match status" value="1"/>
</dbReference>
<dbReference type="Pfam" id="PF24681">
    <property type="entry name" value="Kelch_KLHDC2_KLHL20_DRC7"/>
    <property type="match status" value="1"/>
</dbReference>
<dbReference type="InterPro" id="IPR052637">
    <property type="entry name" value="KLHDC3-like"/>
</dbReference>
<dbReference type="Proteomes" id="UP000095287">
    <property type="component" value="Unplaced"/>
</dbReference>
<dbReference type="AlphaFoldDB" id="A0A1I7ZNJ9"/>
<name>A0A1I7ZNJ9_9BILA</name>
<evidence type="ECO:0000313" key="2">
    <source>
        <dbReference type="WBParaSite" id="L893_g28253.t1"/>
    </source>
</evidence>
<dbReference type="GO" id="GO:0003682">
    <property type="term" value="F:chromatin binding"/>
    <property type="evidence" value="ECO:0007669"/>
    <property type="project" value="InterPro"/>
</dbReference>